<evidence type="ECO:0000313" key="3">
    <source>
        <dbReference type="Proteomes" id="UP000076842"/>
    </source>
</evidence>
<dbReference type="AlphaFoldDB" id="A0A165IVV7"/>
<sequence length="277" mass="29883">MDAHHPPTSGYAPFQSYNTAYWVFRALPAPPAYTAARWPGRDAPVPALPALGDARHPYGALRPSRCGLPTRLPDKDAGFWTIPLFLAELDPVRPAAPPNRGVRPATCSGTAGAGSSLRSTRGCTGSSSRTRPFLPLCYGPSAAGCNCMRWAPDDEREGTLHAPEYPQVVAQSSDKHLCTLPPWPEELTRALRTCWTPTVPIIALCTLAQWPIPAPIRASVPACQWRTSGPAPGAHAQAPYLDRREIARVRERVGAAVCRACGRGRGRRKVGWLWAGG</sequence>
<reference evidence="2 3" key="1">
    <citation type="journal article" date="2016" name="Mol. Biol. Evol.">
        <title>Comparative Genomics of Early-Diverging Mushroom-Forming Fungi Provides Insights into the Origins of Lignocellulose Decay Capabilities.</title>
        <authorList>
            <person name="Nagy L.G."/>
            <person name="Riley R."/>
            <person name="Tritt A."/>
            <person name="Adam C."/>
            <person name="Daum C."/>
            <person name="Floudas D."/>
            <person name="Sun H."/>
            <person name="Yadav J.S."/>
            <person name="Pangilinan J."/>
            <person name="Larsson K.H."/>
            <person name="Matsuura K."/>
            <person name="Barry K."/>
            <person name="Labutti K."/>
            <person name="Kuo R."/>
            <person name="Ohm R.A."/>
            <person name="Bhattacharya S.S."/>
            <person name="Shirouzu T."/>
            <person name="Yoshinaga Y."/>
            <person name="Martin F.M."/>
            <person name="Grigoriev I.V."/>
            <person name="Hibbett D.S."/>
        </authorList>
    </citation>
    <scope>NUCLEOTIDE SEQUENCE [LARGE SCALE GENOMIC DNA]</scope>
    <source>
        <strain evidence="2 3">HHB12733</strain>
    </source>
</reference>
<dbReference type="OrthoDB" id="190201at2759"/>
<organism evidence="2 3">
    <name type="scientific">Calocera cornea HHB12733</name>
    <dbReference type="NCBI Taxonomy" id="1353952"/>
    <lineage>
        <taxon>Eukaryota</taxon>
        <taxon>Fungi</taxon>
        <taxon>Dikarya</taxon>
        <taxon>Basidiomycota</taxon>
        <taxon>Agaricomycotina</taxon>
        <taxon>Dacrymycetes</taxon>
        <taxon>Dacrymycetales</taxon>
        <taxon>Dacrymycetaceae</taxon>
        <taxon>Calocera</taxon>
    </lineage>
</organism>
<dbReference type="Proteomes" id="UP000076842">
    <property type="component" value="Unassembled WGS sequence"/>
</dbReference>
<proteinExistence type="predicted"/>
<name>A0A165IVV7_9BASI</name>
<gene>
    <name evidence="2" type="ORF">CALCODRAFT_480214</name>
</gene>
<evidence type="ECO:0000313" key="2">
    <source>
        <dbReference type="EMBL" id="KZT61047.1"/>
    </source>
</evidence>
<feature type="compositionally biased region" description="Low complexity" evidence="1">
    <location>
        <begin position="114"/>
        <end position="124"/>
    </location>
</feature>
<keyword evidence="3" id="KW-1185">Reference proteome</keyword>
<feature type="region of interest" description="Disordered" evidence="1">
    <location>
        <begin position="98"/>
        <end position="124"/>
    </location>
</feature>
<evidence type="ECO:0000256" key="1">
    <source>
        <dbReference type="SAM" id="MobiDB-lite"/>
    </source>
</evidence>
<dbReference type="EMBL" id="KV423926">
    <property type="protein sequence ID" value="KZT61047.1"/>
    <property type="molecule type" value="Genomic_DNA"/>
</dbReference>
<accession>A0A165IVV7</accession>
<protein>
    <submittedName>
        <fullName evidence="2">Uncharacterized protein</fullName>
    </submittedName>
</protein>
<dbReference type="InParanoid" id="A0A165IVV7"/>